<gene>
    <name evidence="2" type="ORF">ACFOYY_04755</name>
</gene>
<name>A0ABV8ETN2_9ACTN</name>
<organism evidence="2 3">
    <name type="scientific">Streptosporangium jomthongense</name>
    <dbReference type="NCBI Taxonomy" id="1193683"/>
    <lineage>
        <taxon>Bacteria</taxon>
        <taxon>Bacillati</taxon>
        <taxon>Actinomycetota</taxon>
        <taxon>Actinomycetes</taxon>
        <taxon>Streptosporangiales</taxon>
        <taxon>Streptosporangiaceae</taxon>
        <taxon>Streptosporangium</taxon>
    </lineage>
</organism>
<proteinExistence type="predicted"/>
<dbReference type="RefSeq" id="WP_362780011.1">
    <property type="nucleotide sequence ID" value="NZ_JBHSBC010000003.1"/>
</dbReference>
<comment type="caution">
    <text evidence="2">The sequence shown here is derived from an EMBL/GenBank/DDBJ whole genome shotgun (WGS) entry which is preliminary data.</text>
</comment>
<feature type="region of interest" description="Disordered" evidence="1">
    <location>
        <begin position="41"/>
        <end position="82"/>
    </location>
</feature>
<dbReference type="EMBL" id="JBHSBC010000003">
    <property type="protein sequence ID" value="MFC3979419.1"/>
    <property type="molecule type" value="Genomic_DNA"/>
</dbReference>
<evidence type="ECO:0000313" key="3">
    <source>
        <dbReference type="Proteomes" id="UP001595698"/>
    </source>
</evidence>
<keyword evidence="3" id="KW-1185">Reference proteome</keyword>
<reference evidence="3" key="1">
    <citation type="journal article" date="2019" name="Int. J. Syst. Evol. Microbiol.">
        <title>The Global Catalogue of Microorganisms (GCM) 10K type strain sequencing project: providing services to taxonomists for standard genome sequencing and annotation.</title>
        <authorList>
            <consortium name="The Broad Institute Genomics Platform"/>
            <consortium name="The Broad Institute Genome Sequencing Center for Infectious Disease"/>
            <person name="Wu L."/>
            <person name="Ma J."/>
        </authorList>
    </citation>
    <scope>NUCLEOTIDE SEQUENCE [LARGE SCALE GENOMIC DNA]</scope>
    <source>
        <strain evidence="3">TBRC 7912</strain>
    </source>
</reference>
<sequence>MIAPMRRAVQRAGLSLVLCLAALAAALLAHLILSAAHTQVAHHHHGPGPGQSGISVAVAGSPRERVPERCPAPDPPEHDHSLCGAATVAPATEARPLSSGPFTGLPVMASPQAAPAPTTRRARPVHALPGTTVLISKSVFRI</sequence>
<evidence type="ECO:0000313" key="2">
    <source>
        <dbReference type="EMBL" id="MFC3979419.1"/>
    </source>
</evidence>
<dbReference type="Proteomes" id="UP001595698">
    <property type="component" value="Unassembled WGS sequence"/>
</dbReference>
<accession>A0ABV8ETN2</accession>
<evidence type="ECO:0000256" key="1">
    <source>
        <dbReference type="SAM" id="MobiDB-lite"/>
    </source>
</evidence>
<protein>
    <submittedName>
        <fullName evidence="2">Uncharacterized protein</fullName>
    </submittedName>
</protein>